<dbReference type="EMBL" id="PVTF01000011">
    <property type="protein sequence ID" value="PRY36781.1"/>
    <property type="molecule type" value="Genomic_DNA"/>
</dbReference>
<evidence type="ECO:0000313" key="3">
    <source>
        <dbReference type="Proteomes" id="UP000239494"/>
    </source>
</evidence>
<accession>A0A2T0STN5</accession>
<keyword evidence="1" id="KW-0472">Membrane</keyword>
<protein>
    <submittedName>
        <fullName evidence="2">Uncharacterized protein</fullName>
    </submittedName>
</protein>
<organism evidence="2 3">
    <name type="scientific">Umezawaea tangerina</name>
    <dbReference type="NCBI Taxonomy" id="84725"/>
    <lineage>
        <taxon>Bacteria</taxon>
        <taxon>Bacillati</taxon>
        <taxon>Actinomycetota</taxon>
        <taxon>Actinomycetes</taxon>
        <taxon>Pseudonocardiales</taxon>
        <taxon>Pseudonocardiaceae</taxon>
        <taxon>Umezawaea</taxon>
    </lineage>
</organism>
<dbReference type="AlphaFoldDB" id="A0A2T0STN5"/>
<keyword evidence="1" id="KW-0812">Transmembrane</keyword>
<keyword evidence="1" id="KW-1133">Transmembrane helix</keyword>
<comment type="caution">
    <text evidence="2">The sequence shown here is derived from an EMBL/GenBank/DDBJ whole genome shotgun (WGS) entry which is preliminary data.</text>
</comment>
<gene>
    <name evidence="2" type="ORF">CLV43_111153</name>
</gene>
<keyword evidence="3" id="KW-1185">Reference proteome</keyword>
<name>A0A2T0STN5_9PSEU</name>
<sequence length="75" mass="8532">MNWNKRVRQVHRWLSVIFTVTVVATFVALAQAEPLVWVSYLPLLPLALLLLTGLYLFVLPYTAKRRGRRPAAGQA</sequence>
<dbReference type="Proteomes" id="UP000239494">
    <property type="component" value="Unassembled WGS sequence"/>
</dbReference>
<evidence type="ECO:0000313" key="2">
    <source>
        <dbReference type="EMBL" id="PRY36781.1"/>
    </source>
</evidence>
<reference evidence="2 3" key="1">
    <citation type="submission" date="2018-03" db="EMBL/GenBank/DDBJ databases">
        <title>Genomic Encyclopedia of Archaeal and Bacterial Type Strains, Phase II (KMG-II): from individual species to whole genera.</title>
        <authorList>
            <person name="Goeker M."/>
        </authorList>
    </citation>
    <scope>NUCLEOTIDE SEQUENCE [LARGE SCALE GENOMIC DNA]</scope>
    <source>
        <strain evidence="2 3">DSM 44720</strain>
    </source>
</reference>
<proteinExistence type="predicted"/>
<feature type="transmembrane region" description="Helical" evidence="1">
    <location>
        <begin position="37"/>
        <end position="59"/>
    </location>
</feature>
<feature type="transmembrane region" description="Helical" evidence="1">
    <location>
        <begin position="12"/>
        <end position="31"/>
    </location>
</feature>
<evidence type="ECO:0000256" key="1">
    <source>
        <dbReference type="SAM" id="Phobius"/>
    </source>
</evidence>
<dbReference type="RefSeq" id="WP_106192201.1">
    <property type="nucleotide sequence ID" value="NZ_PVTF01000011.1"/>
</dbReference>